<keyword evidence="1" id="KW-0175">Coiled coil</keyword>
<feature type="transmembrane region" description="Helical" evidence="2">
    <location>
        <begin position="210"/>
        <end position="234"/>
    </location>
</feature>
<feature type="coiled-coil region" evidence="1">
    <location>
        <begin position="756"/>
        <end position="790"/>
    </location>
</feature>
<feature type="transmembrane region" description="Helical" evidence="2">
    <location>
        <begin position="123"/>
        <end position="142"/>
    </location>
</feature>
<dbReference type="AlphaFoldDB" id="A0A8H3EA95"/>
<sequence length="858" mass="97311">MVEAPQEFDEKGKELGPDAQVWKTYVREADQVDEELVDGWNKSMDVMLIVFAALFSAISTAFVIESYRNLKQDPTDISSRTLFTISQTLMFIANGSEPSNVPLTFETEVSPFHPSAKAICVNVLWFSSLSLSVAVSLISMLAKEWCLEYMTGRTGPAGAQARRRQQRWDGLVKWRMRELIMMLPSLIHLSLLLFAIGLCIFLWDVHYGVAIPVIIITLIAAGAYLACTIVPFLYDYCPYATVLSRLFKQLITIGSQLGRDNVIQDEITANALNWMIVNCETPRSVDIALQSLAAADENLPTRVLEQRHAWVMVKQRLECGEVDKQFERNQKVRELYARALEVYPITRRKIDLLDYGYFGREEQLVLGIQATIQSLIDSFLPRVDPKDITTRQLLDRCTSIGQYHLSQAFSHAIGHNQASDKYKALVEPEGLAEALVNQLEQYLTGKIAFDFDLYYTLSASLAFLLCCHAARGHTGQSVNISYVLRLIRGYSSGLGSTAPESLHQKIAPNLVLGTLWLLISSASPDDEPWRINPLPKALEYLWATLMAITYSDSSALKRLDVTYLAYGMWYLRTNPNLYNLSRDDCATIKMALNWTQSANEPSNRIQSIYHAYYIHRLSHDITTMADRDSFAPLVLMAVDRLRRYSPWDGYYVLPTSEIYTLVIKYLCTTNDTTSLDCWNGYWILAYSPIPKLSPRLVQELSSSDSITHLSNAMHSEDHHTRVFAAAQLWVLFSMSIYEADRTNPALSALEAELLKYPRLENSLERQEAVAEELEAKLMALREVVYSHLEEYISRVMEVMLQRRSAPLPRSTDSVLKRIPRRLCGIESFVNYETERSIAYPDLVFDSEGRPSPAPSGQE</sequence>
<keyword evidence="2" id="KW-0812">Transmembrane</keyword>
<dbReference type="EMBL" id="CAJNJQ010006128">
    <property type="protein sequence ID" value="CAE7223180.1"/>
    <property type="molecule type" value="Genomic_DNA"/>
</dbReference>
<evidence type="ECO:0000313" key="4">
    <source>
        <dbReference type="EMBL" id="CAE7223180.1"/>
    </source>
</evidence>
<dbReference type="Proteomes" id="UP000663827">
    <property type="component" value="Unassembled WGS sequence"/>
</dbReference>
<reference evidence="4" key="1">
    <citation type="submission" date="2021-01" db="EMBL/GenBank/DDBJ databases">
        <authorList>
            <person name="Kaushik A."/>
        </authorList>
    </citation>
    <scope>NUCLEOTIDE SEQUENCE</scope>
    <source>
        <strain evidence="4">AG5</strain>
    </source>
</reference>
<evidence type="ECO:0000256" key="1">
    <source>
        <dbReference type="SAM" id="Coils"/>
    </source>
</evidence>
<organism evidence="4 5">
    <name type="scientific">Rhizoctonia solani</name>
    <dbReference type="NCBI Taxonomy" id="456999"/>
    <lineage>
        <taxon>Eukaryota</taxon>
        <taxon>Fungi</taxon>
        <taxon>Dikarya</taxon>
        <taxon>Basidiomycota</taxon>
        <taxon>Agaricomycotina</taxon>
        <taxon>Agaricomycetes</taxon>
        <taxon>Cantharellales</taxon>
        <taxon>Ceratobasidiaceae</taxon>
        <taxon>Rhizoctonia</taxon>
    </lineage>
</organism>
<feature type="transmembrane region" description="Helical" evidence="2">
    <location>
        <begin position="46"/>
        <end position="64"/>
    </location>
</feature>
<feature type="domain" description="DUF6535" evidence="3">
    <location>
        <begin position="22"/>
        <end position="203"/>
    </location>
</feature>
<dbReference type="InterPro" id="IPR045338">
    <property type="entry name" value="DUF6535"/>
</dbReference>
<accession>A0A8H3EA95</accession>
<keyword evidence="2" id="KW-1133">Transmembrane helix</keyword>
<feature type="transmembrane region" description="Helical" evidence="2">
    <location>
        <begin position="179"/>
        <end position="203"/>
    </location>
</feature>
<gene>
    <name evidence="4" type="ORF">RDB_LOCUS169963</name>
</gene>
<evidence type="ECO:0000259" key="3">
    <source>
        <dbReference type="Pfam" id="PF20153"/>
    </source>
</evidence>
<evidence type="ECO:0000313" key="5">
    <source>
        <dbReference type="Proteomes" id="UP000663827"/>
    </source>
</evidence>
<keyword evidence="2" id="KW-0472">Membrane</keyword>
<dbReference type="Pfam" id="PF20153">
    <property type="entry name" value="DUF6535"/>
    <property type="match status" value="1"/>
</dbReference>
<protein>
    <recommendedName>
        <fullName evidence="3">DUF6535 domain-containing protein</fullName>
    </recommendedName>
</protein>
<name>A0A8H3EA95_9AGAM</name>
<evidence type="ECO:0000256" key="2">
    <source>
        <dbReference type="SAM" id="Phobius"/>
    </source>
</evidence>
<comment type="caution">
    <text evidence="4">The sequence shown here is derived from an EMBL/GenBank/DDBJ whole genome shotgun (WGS) entry which is preliminary data.</text>
</comment>
<proteinExistence type="predicted"/>